<evidence type="ECO:0000256" key="4">
    <source>
        <dbReference type="ARBA" id="ARBA00022989"/>
    </source>
</evidence>
<evidence type="ECO:0000256" key="3">
    <source>
        <dbReference type="ARBA" id="ARBA00022692"/>
    </source>
</evidence>
<dbReference type="OrthoDB" id="6361633at2759"/>
<organism evidence="8 9">
    <name type="scientific">Microcaecilia unicolor</name>
    <dbReference type="NCBI Taxonomy" id="1415580"/>
    <lineage>
        <taxon>Eukaryota</taxon>
        <taxon>Metazoa</taxon>
        <taxon>Chordata</taxon>
        <taxon>Craniata</taxon>
        <taxon>Vertebrata</taxon>
        <taxon>Euteleostomi</taxon>
        <taxon>Amphibia</taxon>
        <taxon>Gymnophiona</taxon>
        <taxon>Siphonopidae</taxon>
        <taxon>Microcaecilia</taxon>
    </lineage>
</organism>
<keyword evidence="5 7" id="KW-0472">Membrane</keyword>
<evidence type="ECO:0000313" key="9">
    <source>
        <dbReference type="RefSeq" id="XP_030070712.1"/>
    </source>
</evidence>
<dbReference type="InterPro" id="IPR008952">
    <property type="entry name" value="Tetraspanin_EC2_sf"/>
</dbReference>
<dbReference type="SUPFAM" id="SSF48652">
    <property type="entry name" value="Tetraspanin"/>
    <property type="match status" value="1"/>
</dbReference>
<feature type="disulfide bond" evidence="6">
    <location>
        <begin position="203"/>
        <end position="227"/>
    </location>
</feature>
<dbReference type="GO" id="GO:0005886">
    <property type="term" value="C:plasma membrane"/>
    <property type="evidence" value="ECO:0007669"/>
    <property type="project" value="TreeGrafter"/>
</dbReference>
<feature type="transmembrane region" description="Helical" evidence="7">
    <location>
        <begin position="104"/>
        <end position="126"/>
    </location>
</feature>
<dbReference type="PRINTS" id="PR00259">
    <property type="entry name" value="TMFOUR"/>
</dbReference>
<reference evidence="9" key="1">
    <citation type="submission" date="2025-08" db="UniProtKB">
        <authorList>
            <consortium name="RefSeq"/>
        </authorList>
    </citation>
    <scope>IDENTIFICATION</scope>
</reference>
<feature type="transmembrane region" description="Helical" evidence="7">
    <location>
        <begin position="54"/>
        <end position="82"/>
    </location>
</feature>
<dbReference type="PIRSF" id="PIRSF002419">
    <property type="entry name" value="Tetraspanin"/>
    <property type="match status" value="1"/>
</dbReference>
<evidence type="ECO:0000256" key="6">
    <source>
        <dbReference type="PIRSR" id="PIRSR002419-1"/>
    </source>
</evidence>
<keyword evidence="6" id="KW-1015">Disulfide bond</keyword>
<dbReference type="GeneID" id="115477776"/>
<dbReference type="InterPro" id="IPR018499">
    <property type="entry name" value="Tetraspanin/Peripherin"/>
</dbReference>
<feature type="transmembrane region" description="Helical" evidence="7">
    <location>
        <begin position="261"/>
        <end position="286"/>
    </location>
</feature>
<dbReference type="KEGG" id="muo:115477776"/>
<sequence length="299" mass="34749">MWAAAGLRREPLFFRRQAFEVDDFKVSACWPFKQLVEDLEATVNKMNTKDQIYILTYFFYVLNGFFMIIGLLQMGFGVWILYDKNSFFTALVYADTKNNEIMDIAYILLYNGVFIIVPFLVGYLGVMKDSRCLLILYMVIIALMSILQFSIIILLLSQRDNFKKKMISNFKILINEYGNYSLYEAKKHTWELLNVVQNTHSCCGISNSSDWEKNTYVAEHEEIPCSCTDSALTTWFCEPSYYQIFIAGCEGVVTNWFFKNLYVLLSIECGLFILKVFLLLLTVFLLKLVKKKTTVSIKV</sequence>
<dbReference type="Pfam" id="PF00335">
    <property type="entry name" value="Tetraspanin"/>
    <property type="match status" value="1"/>
</dbReference>
<evidence type="ECO:0000256" key="2">
    <source>
        <dbReference type="ARBA" id="ARBA00006840"/>
    </source>
</evidence>
<keyword evidence="3 7" id="KW-0812">Transmembrane</keyword>
<comment type="similarity">
    <text evidence="2 7">Belongs to the tetraspanin (TM4SF) family.</text>
</comment>
<evidence type="ECO:0000313" key="8">
    <source>
        <dbReference type="Proteomes" id="UP000515156"/>
    </source>
</evidence>
<comment type="subcellular location">
    <subcellularLocation>
        <location evidence="1 7">Membrane</location>
        <topology evidence="1 7">Multi-pass membrane protein</topology>
    </subcellularLocation>
</comment>
<dbReference type="PANTHER" id="PTHR19282">
    <property type="entry name" value="TETRASPANIN"/>
    <property type="match status" value="1"/>
</dbReference>
<dbReference type="Proteomes" id="UP000515156">
    <property type="component" value="Chromosome 9"/>
</dbReference>
<evidence type="ECO:0000256" key="5">
    <source>
        <dbReference type="ARBA" id="ARBA00023136"/>
    </source>
</evidence>
<gene>
    <name evidence="9" type="primary">TSPAN19</name>
</gene>
<evidence type="ECO:0000256" key="1">
    <source>
        <dbReference type="ARBA" id="ARBA00004141"/>
    </source>
</evidence>
<dbReference type="AlphaFoldDB" id="A0A6P7YU53"/>
<dbReference type="Gene3D" id="1.10.1450.10">
    <property type="entry name" value="Tetraspanin"/>
    <property type="match status" value="1"/>
</dbReference>
<keyword evidence="4 7" id="KW-1133">Transmembrane helix</keyword>
<dbReference type="FunCoup" id="A0A6P7YU53">
    <property type="interactions" value="3"/>
</dbReference>
<accession>A0A6P7YU53</accession>
<feature type="transmembrane region" description="Helical" evidence="7">
    <location>
        <begin position="133"/>
        <end position="156"/>
    </location>
</feature>
<dbReference type="CTD" id="144448"/>
<dbReference type="PANTHER" id="PTHR19282:SF211">
    <property type="entry name" value="TETRASPANIN-19"/>
    <property type="match status" value="1"/>
</dbReference>
<name>A0A6P7YU53_9AMPH</name>
<protein>
    <recommendedName>
        <fullName evidence="7">Tetraspanin</fullName>
    </recommendedName>
</protein>
<keyword evidence="8" id="KW-1185">Reference proteome</keyword>
<dbReference type="RefSeq" id="XP_030070712.1">
    <property type="nucleotide sequence ID" value="XM_030214852.1"/>
</dbReference>
<proteinExistence type="inferred from homology"/>
<dbReference type="InParanoid" id="A0A6P7YU53"/>
<evidence type="ECO:0000256" key="7">
    <source>
        <dbReference type="RuleBase" id="RU361218"/>
    </source>
</evidence>
<dbReference type="InterPro" id="IPR000301">
    <property type="entry name" value="Tetraspanin_animals"/>
</dbReference>